<feature type="compositionally biased region" description="Low complexity" evidence="11">
    <location>
        <begin position="713"/>
        <end position="744"/>
    </location>
</feature>
<evidence type="ECO:0000256" key="2">
    <source>
        <dbReference type="ARBA" id="ARBA00005684"/>
    </source>
</evidence>
<feature type="region of interest" description="Disordered" evidence="11">
    <location>
        <begin position="712"/>
        <end position="744"/>
    </location>
</feature>
<sequence>MSPARRPAGSIDSLAARAGFEVEWQNAHHVTQRVPESTLSVLLDRMGLPCGNATQTRQSTAALEAELSGRKLPPLMTAECERGIALPLAAIKSGSHYRIELESGSQIDGRFTAPKGEAALLSPIDEPGYHTLIINDHRVTLAVAPARCYTVADAWQASRNEPMRPLWGVAAQLYGLRRTGDGGIGDYSALSRLAVESAKRGAHALAVSPTHAMFSAEPERFSPYSPSSRLWLNVTHIDVEAVFGAQAARGAIEAAQAGDTWTQLERLNLIDWPKAVRLKLKVLRTLFEQFCVHDRAQDAPLALEFNAFCVHGGRSLEDHARFEALQAVQLAQAEPNGHWRNWPEALRNPRSAEVEAFANANRHEVEFYLFLQWLAAKGLSQAQLAARDAGMAVGLIADLAVGCDSAGSHAWSYRDDMLQGVSVGAPPDLFNQAGQAWGLTTFSPRAMRTQGFSAFIDMLRAAFAHAGGVRIDHILGLRRLWLVPDGESAANGAYLRYPLEDMLRLIALESWRHRSIVIGEDLGTVPPGFRERLDEHGIEGIRVLWFEGSESGKGFKPPNRWDRNAVGTTTTHDLPTVTGWWRGADITWRNRIGQTMPRADGRDPVEVAQAERAEDRALLWDAFQQAGVAAKDVPAPPPESAPVDEALAFVAATPSPLVTYPLEDLLALEDQPNLPGSIDEHPNWRRRLVLPIDELFDEPAFSDRLLAVDRARSTAASAATPASASASATSASHSTTASSGPDTP</sequence>
<dbReference type="AlphaFoldDB" id="A0A1N6JIN6"/>
<evidence type="ECO:0000256" key="5">
    <source>
        <dbReference type="ARBA" id="ARBA00022676"/>
    </source>
</evidence>
<keyword evidence="6 10" id="KW-0808">Transferase</keyword>
<proteinExistence type="inferred from homology"/>
<name>A0A1N6JIN6_9BURK</name>
<evidence type="ECO:0000256" key="8">
    <source>
        <dbReference type="ARBA" id="ARBA00031423"/>
    </source>
</evidence>
<dbReference type="EMBL" id="FSRM01000002">
    <property type="protein sequence ID" value="SIO44232.1"/>
    <property type="molecule type" value="Genomic_DNA"/>
</dbReference>
<keyword evidence="7 10" id="KW-0119">Carbohydrate metabolism</keyword>
<comment type="catalytic activity">
    <reaction evidence="1 10">
        <text>Transfers a segment of a (1-&gt;4)-alpha-D-glucan to a new position in an acceptor, which may be glucose or a (1-&gt;4)-alpha-D-glucan.</text>
        <dbReference type="EC" id="2.4.1.25"/>
    </reaction>
</comment>
<evidence type="ECO:0000256" key="3">
    <source>
        <dbReference type="ARBA" id="ARBA00012560"/>
    </source>
</evidence>
<evidence type="ECO:0000313" key="12">
    <source>
        <dbReference type="EMBL" id="SIO44232.1"/>
    </source>
</evidence>
<organism evidence="12 13">
    <name type="scientific">Paraburkholderia phenazinium</name>
    <dbReference type="NCBI Taxonomy" id="60549"/>
    <lineage>
        <taxon>Bacteria</taxon>
        <taxon>Pseudomonadati</taxon>
        <taxon>Pseudomonadota</taxon>
        <taxon>Betaproteobacteria</taxon>
        <taxon>Burkholderiales</taxon>
        <taxon>Burkholderiaceae</taxon>
        <taxon>Paraburkholderia</taxon>
    </lineage>
</organism>
<dbReference type="PANTHER" id="PTHR32438:SF5">
    <property type="entry name" value="4-ALPHA-GLUCANOTRANSFERASE DPE1, CHLOROPLASTIC_AMYLOPLASTIC"/>
    <property type="match status" value="1"/>
</dbReference>
<protein>
    <recommendedName>
        <fullName evidence="4 10">4-alpha-glucanotransferase</fullName>
        <ecNumber evidence="3 10">2.4.1.25</ecNumber>
    </recommendedName>
    <alternativeName>
        <fullName evidence="8 10">Amylomaltase</fullName>
    </alternativeName>
    <alternativeName>
        <fullName evidence="9 10">Disproportionating enzyme</fullName>
    </alternativeName>
</protein>
<dbReference type="OrthoDB" id="9763489at2"/>
<dbReference type="Pfam" id="PF02446">
    <property type="entry name" value="Glyco_hydro_77"/>
    <property type="match status" value="1"/>
</dbReference>
<dbReference type="GO" id="GO:0005975">
    <property type="term" value="P:carbohydrate metabolic process"/>
    <property type="evidence" value="ECO:0007669"/>
    <property type="project" value="InterPro"/>
</dbReference>
<evidence type="ECO:0000256" key="6">
    <source>
        <dbReference type="ARBA" id="ARBA00022679"/>
    </source>
</evidence>
<evidence type="ECO:0000256" key="1">
    <source>
        <dbReference type="ARBA" id="ARBA00000439"/>
    </source>
</evidence>
<dbReference type="InterPro" id="IPR017853">
    <property type="entry name" value="GH"/>
</dbReference>
<evidence type="ECO:0000256" key="10">
    <source>
        <dbReference type="RuleBase" id="RU361207"/>
    </source>
</evidence>
<dbReference type="Proteomes" id="UP000184693">
    <property type="component" value="Unassembled WGS sequence"/>
</dbReference>
<dbReference type="InterPro" id="IPR003385">
    <property type="entry name" value="Glyco_hydro_77"/>
</dbReference>
<evidence type="ECO:0000256" key="4">
    <source>
        <dbReference type="ARBA" id="ARBA00020295"/>
    </source>
</evidence>
<keyword evidence="5 10" id="KW-0328">Glycosyltransferase</keyword>
<accession>A0A1N6JIN6</accession>
<gene>
    <name evidence="12" type="ORF">SAMN05444168_4499</name>
</gene>
<dbReference type="EC" id="2.4.1.25" evidence="3 10"/>
<evidence type="ECO:0000256" key="9">
    <source>
        <dbReference type="ARBA" id="ARBA00031501"/>
    </source>
</evidence>
<evidence type="ECO:0000256" key="7">
    <source>
        <dbReference type="ARBA" id="ARBA00023277"/>
    </source>
</evidence>
<evidence type="ECO:0000256" key="11">
    <source>
        <dbReference type="SAM" id="MobiDB-lite"/>
    </source>
</evidence>
<reference evidence="12 13" key="1">
    <citation type="submission" date="2016-11" db="EMBL/GenBank/DDBJ databases">
        <authorList>
            <person name="Jaros S."/>
            <person name="Januszkiewicz K."/>
            <person name="Wedrychowicz H."/>
        </authorList>
    </citation>
    <scope>NUCLEOTIDE SEQUENCE [LARGE SCALE GENOMIC DNA]</scope>
    <source>
        <strain evidence="12 13">GAS86</strain>
    </source>
</reference>
<dbReference type="NCBIfam" id="TIGR00217">
    <property type="entry name" value="malQ"/>
    <property type="match status" value="1"/>
</dbReference>
<dbReference type="GO" id="GO:0004134">
    <property type="term" value="F:4-alpha-glucanotransferase activity"/>
    <property type="evidence" value="ECO:0007669"/>
    <property type="project" value="UniProtKB-EC"/>
</dbReference>
<dbReference type="RefSeq" id="WP_074266589.1">
    <property type="nucleotide sequence ID" value="NZ_FSRM01000002.1"/>
</dbReference>
<dbReference type="Gene3D" id="3.20.20.80">
    <property type="entry name" value="Glycosidases"/>
    <property type="match status" value="1"/>
</dbReference>
<comment type="similarity">
    <text evidence="2 10">Belongs to the disproportionating enzyme family.</text>
</comment>
<dbReference type="PANTHER" id="PTHR32438">
    <property type="entry name" value="4-ALPHA-GLUCANOTRANSFERASE DPE1, CHLOROPLASTIC/AMYLOPLASTIC"/>
    <property type="match status" value="1"/>
</dbReference>
<dbReference type="SUPFAM" id="SSF51445">
    <property type="entry name" value="(Trans)glycosidases"/>
    <property type="match status" value="1"/>
</dbReference>
<evidence type="ECO:0000313" key="13">
    <source>
        <dbReference type="Proteomes" id="UP000184693"/>
    </source>
</evidence>